<gene>
    <name evidence="1" type="ORF">Tco_0803145</name>
</gene>
<evidence type="ECO:0000313" key="1">
    <source>
        <dbReference type="EMBL" id="GJS96177.1"/>
    </source>
</evidence>
<sequence>MALLVPLVQRIENKAKKGPLNGGFCSFCTSRAGNSFAIDPNPNSFNDSPSVFTHPPQLQFETYLCELCGNNTHYGYDCPPLFSLHAQPEDIQELLDKLLKDLQIISEELAEFINSPSWNRPTFYDDDDDEYTIIYRSTKAITHNLPTKEPEDSLIMGDEHLSIIPEKESDEFIKSSIEDLVPIPSESEDTSDNESKCDVLVYDDCSPLDVLEDNPVIFSNPLFDSNEDFTSSDDESLSEEDVPKETFKIYSNPLFEFDDDFTSSEVNPLFNEDKCFDPGGDEIDAFQDLDISTEIENDFHDSEGDIIFLEKLLINNTFPILPSEGFMRKVDSPFLLSSGSEDTIFYPGISAFHFSSLKPVAYKNPMVILPFFCFCPKDKGIRGEIPQDHEDPCTKDGKQSKNGLRFRVQSNHWCTRFDRFEILEGHMAQGDCGSEIDSCK</sequence>
<accession>A0ABQ5A4V7</accession>
<protein>
    <submittedName>
        <fullName evidence="1">Uncharacterized protein</fullName>
    </submittedName>
</protein>
<comment type="caution">
    <text evidence="1">The sequence shown here is derived from an EMBL/GenBank/DDBJ whole genome shotgun (WGS) entry which is preliminary data.</text>
</comment>
<evidence type="ECO:0000313" key="2">
    <source>
        <dbReference type="Proteomes" id="UP001151760"/>
    </source>
</evidence>
<organism evidence="1 2">
    <name type="scientific">Tanacetum coccineum</name>
    <dbReference type="NCBI Taxonomy" id="301880"/>
    <lineage>
        <taxon>Eukaryota</taxon>
        <taxon>Viridiplantae</taxon>
        <taxon>Streptophyta</taxon>
        <taxon>Embryophyta</taxon>
        <taxon>Tracheophyta</taxon>
        <taxon>Spermatophyta</taxon>
        <taxon>Magnoliopsida</taxon>
        <taxon>eudicotyledons</taxon>
        <taxon>Gunneridae</taxon>
        <taxon>Pentapetalae</taxon>
        <taxon>asterids</taxon>
        <taxon>campanulids</taxon>
        <taxon>Asterales</taxon>
        <taxon>Asteraceae</taxon>
        <taxon>Asteroideae</taxon>
        <taxon>Anthemideae</taxon>
        <taxon>Anthemidinae</taxon>
        <taxon>Tanacetum</taxon>
    </lineage>
</organism>
<name>A0ABQ5A4V7_9ASTR</name>
<dbReference type="EMBL" id="BQNB010011866">
    <property type="protein sequence ID" value="GJS96177.1"/>
    <property type="molecule type" value="Genomic_DNA"/>
</dbReference>
<reference evidence="1" key="2">
    <citation type="submission" date="2022-01" db="EMBL/GenBank/DDBJ databases">
        <authorList>
            <person name="Yamashiro T."/>
            <person name="Shiraishi A."/>
            <person name="Satake H."/>
            <person name="Nakayama K."/>
        </authorList>
    </citation>
    <scope>NUCLEOTIDE SEQUENCE</scope>
</reference>
<keyword evidence="2" id="KW-1185">Reference proteome</keyword>
<reference evidence="1" key="1">
    <citation type="journal article" date="2022" name="Int. J. Mol. Sci.">
        <title>Draft Genome of Tanacetum Coccineum: Genomic Comparison of Closely Related Tanacetum-Family Plants.</title>
        <authorList>
            <person name="Yamashiro T."/>
            <person name="Shiraishi A."/>
            <person name="Nakayama K."/>
            <person name="Satake H."/>
        </authorList>
    </citation>
    <scope>NUCLEOTIDE SEQUENCE</scope>
</reference>
<dbReference type="Proteomes" id="UP001151760">
    <property type="component" value="Unassembled WGS sequence"/>
</dbReference>
<proteinExistence type="predicted"/>